<accession>A0A8H3B1U1</accession>
<feature type="compositionally biased region" description="Polar residues" evidence="1">
    <location>
        <begin position="125"/>
        <end position="142"/>
    </location>
</feature>
<feature type="compositionally biased region" description="Polar residues" evidence="1">
    <location>
        <begin position="524"/>
        <end position="549"/>
    </location>
</feature>
<feature type="compositionally biased region" description="Acidic residues" evidence="1">
    <location>
        <begin position="344"/>
        <end position="353"/>
    </location>
</feature>
<dbReference type="EMBL" id="CAJMXA010000890">
    <property type="protein sequence ID" value="CAE6445694.1"/>
    <property type="molecule type" value="Genomic_DNA"/>
</dbReference>
<name>A0A8H3B1U1_9AGAM</name>
<evidence type="ECO:0000313" key="3">
    <source>
        <dbReference type="Proteomes" id="UP000663853"/>
    </source>
</evidence>
<feature type="compositionally biased region" description="Basic and acidic residues" evidence="1">
    <location>
        <begin position="1"/>
        <end position="12"/>
    </location>
</feature>
<evidence type="ECO:0000256" key="1">
    <source>
        <dbReference type="SAM" id="MobiDB-lite"/>
    </source>
</evidence>
<evidence type="ECO:0000313" key="2">
    <source>
        <dbReference type="EMBL" id="CAE6445694.1"/>
    </source>
</evidence>
<reference evidence="2" key="1">
    <citation type="submission" date="2021-01" db="EMBL/GenBank/DDBJ databases">
        <authorList>
            <person name="Kaushik A."/>
        </authorList>
    </citation>
    <scope>NUCLEOTIDE SEQUENCE</scope>
    <source>
        <strain evidence="2">AG6-10EEA</strain>
    </source>
</reference>
<feature type="compositionally biased region" description="Basic and acidic residues" evidence="1">
    <location>
        <begin position="38"/>
        <end position="47"/>
    </location>
</feature>
<gene>
    <name evidence="2" type="ORF">RDB_LOCUS42270</name>
</gene>
<proteinExistence type="predicted"/>
<organism evidence="2 3">
    <name type="scientific">Rhizoctonia solani</name>
    <dbReference type="NCBI Taxonomy" id="456999"/>
    <lineage>
        <taxon>Eukaryota</taxon>
        <taxon>Fungi</taxon>
        <taxon>Dikarya</taxon>
        <taxon>Basidiomycota</taxon>
        <taxon>Agaricomycotina</taxon>
        <taxon>Agaricomycetes</taxon>
        <taxon>Cantharellales</taxon>
        <taxon>Ceratobasidiaceae</taxon>
        <taxon>Rhizoctonia</taxon>
    </lineage>
</organism>
<protein>
    <submittedName>
        <fullName evidence="2">Uncharacterized protein</fullName>
    </submittedName>
</protein>
<comment type="caution">
    <text evidence="2">The sequence shown here is derived from an EMBL/GenBank/DDBJ whole genome shotgun (WGS) entry which is preliminary data.</text>
</comment>
<feature type="region of interest" description="Disordered" evidence="1">
    <location>
        <begin position="1"/>
        <end position="197"/>
    </location>
</feature>
<dbReference type="AlphaFoldDB" id="A0A8H3B1U1"/>
<sequence length="716" mass="76999">MAKHDTLSDADHTSLSTSDKGQPVVTYVRVGRGMIKVTKYEKEDKATRQTGRGANAEGGSTHSFDSPQPHPGRAPSVKSRTSSTGGGKSSMPNWVPKFKRSKKGKKAALDALNKASLEQRVPISSPIQSSTGSVDYSSQAPVSSKDDPATYVSAEKARDTLAPPPQHPGMLTPPSSPIPGHPRLRAAHSHNDLPTTASPTEMWASIAQLEADLVARYGRGAVPQLEALRERMRNMQQNDPGHPQYEAEGQPVYQQIEWVEDTRFTRDFPGQNWQANDHHPPSASRARTRAETRTAEIPPVPPIPRIPSHPSHPTRAFVDDLDVYPRDHPGSIQPSGSTPRSIEENPEEGDSDDAAAYLQALGLEPSTPKEAKPKTRIHAQGSYRHPQPARSATLPTSSEYPAGDSPRARQDALIASIVNNPPSDVLEQYTASQRSLPRSDYVTTQRAHSNETLGLIIDPSVSSRSASPMHTSSAPDSPATRSQSSRRDLPPRPPPPSTSAPYAPTSPHHTSRAQASPRLLTRDSPVQNSPTSFPRISPRPQQSPMSLTVPSPHAPRSAGSSPSANGSQLALPLVRVRITCPPQRGALRQLPALILLNASARASFAAATWAQMVTYCARNAGVSIARRGGGGLLRVSVEERMAELTTPGGGRGVGDEEVGFGLGYYVSVEMTLEGEDDYHSNEGSVPVASMSILLPTTLGELAIVFRERKDIRKALS</sequence>
<feature type="compositionally biased region" description="Polar residues" evidence="1">
    <location>
        <begin position="48"/>
        <end position="66"/>
    </location>
</feature>
<feature type="region of interest" description="Disordered" evidence="1">
    <location>
        <begin position="266"/>
        <end position="566"/>
    </location>
</feature>
<feature type="compositionally biased region" description="Pro residues" evidence="1">
    <location>
        <begin position="298"/>
        <end position="307"/>
    </location>
</feature>
<feature type="compositionally biased region" description="Polar residues" evidence="1">
    <location>
        <begin position="429"/>
        <end position="452"/>
    </location>
</feature>
<dbReference type="Proteomes" id="UP000663853">
    <property type="component" value="Unassembled WGS sequence"/>
</dbReference>
<feature type="compositionally biased region" description="Polar residues" evidence="1">
    <location>
        <begin position="460"/>
        <end position="475"/>
    </location>
</feature>
<feature type="compositionally biased region" description="Basic residues" evidence="1">
    <location>
        <begin position="97"/>
        <end position="106"/>
    </location>
</feature>